<evidence type="ECO:0000313" key="3">
    <source>
        <dbReference type="EMBL" id="MFC7582189.1"/>
    </source>
</evidence>
<keyword evidence="1" id="KW-0472">Membrane</keyword>
<reference evidence="4" key="1">
    <citation type="journal article" date="2019" name="Int. J. Syst. Evol. Microbiol.">
        <title>The Global Catalogue of Microorganisms (GCM) 10K type strain sequencing project: providing services to taxonomists for standard genome sequencing and annotation.</title>
        <authorList>
            <consortium name="The Broad Institute Genomics Platform"/>
            <consortium name="The Broad Institute Genome Sequencing Center for Infectious Disease"/>
            <person name="Wu L."/>
            <person name="Ma J."/>
        </authorList>
    </citation>
    <scope>NUCLEOTIDE SEQUENCE [LARGE SCALE GENOMIC DNA]</scope>
    <source>
        <strain evidence="4">CCUG 56698</strain>
    </source>
</reference>
<accession>A0ABW2SQR2</accession>
<evidence type="ECO:0000259" key="2">
    <source>
        <dbReference type="Pfam" id="PF13399"/>
    </source>
</evidence>
<dbReference type="Gene3D" id="3.30.70.2390">
    <property type="match status" value="1"/>
</dbReference>
<evidence type="ECO:0000256" key="1">
    <source>
        <dbReference type="SAM" id="Phobius"/>
    </source>
</evidence>
<protein>
    <submittedName>
        <fullName evidence="3">LytR C-terminal domain-containing protein</fullName>
    </submittedName>
</protein>
<comment type="caution">
    <text evidence="3">The sequence shown here is derived from an EMBL/GenBank/DDBJ whole genome shotgun (WGS) entry which is preliminary data.</text>
</comment>
<keyword evidence="1" id="KW-1133">Transmembrane helix</keyword>
<keyword evidence="1" id="KW-0812">Transmembrane</keyword>
<dbReference type="InterPro" id="IPR027381">
    <property type="entry name" value="LytR/CpsA/Psr_C"/>
</dbReference>
<dbReference type="Pfam" id="PF13399">
    <property type="entry name" value="LytR_C"/>
    <property type="match status" value="1"/>
</dbReference>
<proteinExistence type="predicted"/>
<dbReference type="Proteomes" id="UP001596527">
    <property type="component" value="Unassembled WGS sequence"/>
</dbReference>
<gene>
    <name evidence="3" type="ORF">ACFQWG_13400</name>
</gene>
<feature type="transmembrane region" description="Helical" evidence="1">
    <location>
        <begin position="21"/>
        <end position="48"/>
    </location>
</feature>
<dbReference type="EMBL" id="JBHTEF010000001">
    <property type="protein sequence ID" value="MFC7582189.1"/>
    <property type="molecule type" value="Genomic_DNA"/>
</dbReference>
<feature type="domain" description="LytR/CpsA/Psr regulator C-terminal" evidence="2">
    <location>
        <begin position="82"/>
        <end position="167"/>
    </location>
</feature>
<keyword evidence="4" id="KW-1185">Reference proteome</keyword>
<name>A0ABW2SQR2_9ACTO</name>
<evidence type="ECO:0000313" key="4">
    <source>
        <dbReference type="Proteomes" id="UP001596527"/>
    </source>
</evidence>
<sequence>MTDQPPRQTPRQRYLEHRQRTQSLTFSITAMVMSLLVIVSLLVLMGIVKLPFGDEFSAGVDYAEVGDTPCPSSGSSIPDPSTVTVQVLNASSRQGVAGAATSMLQGAGFTTLDPGNADAAVISAVEIDAGPRAVDAAYAVARFFPDSRVTLTSSTDTTVTVVLGTFYEGALSTEEAQSAASDTAMSGGGTCLPVDPGMLAKLTADQSGQSGATQSGE</sequence>
<dbReference type="RefSeq" id="WP_380976088.1">
    <property type="nucleotide sequence ID" value="NZ_JBHTEF010000001.1"/>
</dbReference>
<organism evidence="3 4">
    <name type="scientific">Schaalia naturae</name>
    <dbReference type="NCBI Taxonomy" id="635203"/>
    <lineage>
        <taxon>Bacteria</taxon>
        <taxon>Bacillati</taxon>
        <taxon>Actinomycetota</taxon>
        <taxon>Actinomycetes</taxon>
        <taxon>Actinomycetales</taxon>
        <taxon>Actinomycetaceae</taxon>
        <taxon>Schaalia</taxon>
    </lineage>
</organism>